<keyword evidence="4" id="KW-0067">ATP-binding</keyword>
<dbReference type="GO" id="GO:0016887">
    <property type="term" value="F:ATP hydrolysis activity"/>
    <property type="evidence" value="ECO:0007669"/>
    <property type="project" value="TreeGrafter"/>
</dbReference>
<evidence type="ECO:0000256" key="2">
    <source>
        <dbReference type="ARBA" id="ARBA00022741"/>
    </source>
</evidence>
<keyword evidence="6" id="KW-1185">Reference proteome</keyword>
<protein>
    <submittedName>
        <fullName evidence="5">Uncharacterized protein</fullName>
    </submittedName>
</protein>
<dbReference type="PANTHER" id="PTHR45685:SF1">
    <property type="entry name" value="HELICASE SRCAP"/>
    <property type="match status" value="1"/>
</dbReference>
<dbReference type="GO" id="GO:0004386">
    <property type="term" value="F:helicase activity"/>
    <property type="evidence" value="ECO:0007669"/>
    <property type="project" value="UniProtKB-KW"/>
</dbReference>
<dbReference type="GO" id="GO:0006338">
    <property type="term" value="P:chromatin remodeling"/>
    <property type="evidence" value="ECO:0007669"/>
    <property type="project" value="TreeGrafter"/>
</dbReference>
<dbReference type="GO" id="GO:0042393">
    <property type="term" value="F:histone binding"/>
    <property type="evidence" value="ECO:0007669"/>
    <property type="project" value="TreeGrafter"/>
</dbReference>
<dbReference type="PANTHER" id="PTHR45685">
    <property type="entry name" value="HELICASE SRCAP-RELATED"/>
    <property type="match status" value="1"/>
</dbReference>
<keyword evidence="3" id="KW-0347">Helicase</keyword>
<dbReference type="EMBL" id="JAIWYP010000001">
    <property type="protein sequence ID" value="KAH3876856.1"/>
    <property type="molecule type" value="Genomic_DNA"/>
</dbReference>
<name>A0A9D4RPQ8_DREPO</name>
<dbReference type="GO" id="GO:0000812">
    <property type="term" value="C:Swr1 complex"/>
    <property type="evidence" value="ECO:0007669"/>
    <property type="project" value="TreeGrafter"/>
</dbReference>
<evidence type="ECO:0000313" key="6">
    <source>
        <dbReference type="Proteomes" id="UP000828390"/>
    </source>
</evidence>
<evidence type="ECO:0000256" key="1">
    <source>
        <dbReference type="ARBA" id="ARBA00004123"/>
    </source>
</evidence>
<sequence>MNHCKITIQVSTIQVVQYKQNSRLDEKRKKAMDVHLNFIVNQTEQYSTWLTEGLTNSSNTTPDPSVVGDGNIGECLSQNCIK</sequence>
<reference evidence="5" key="1">
    <citation type="journal article" date="2019" name="bioRxiv">
        <title>The Genome of the Zebra Mussel, Dreissena polymorpha: A Resource for Invasive Species Research.</title>
        <authorList>
            <person name="McCartney M.A."/>
            <person name="Auch B."/>
            <person name="Kono T."/>
            <person name="Mallez S."/>
            <person name="Zhang Y."/>
            <person name="Obille A."/>
            <person name="Becker A."/>
            <person name="Abrahante J.E."/>
            <person name="Garbe J."/>
            <person name="Badalamenti J.P."/>
            <person name="Herman A."/>
            <person name="Mangelson H."/>
            <person name="Liachko I."/>
            <person name="Sullivan S."/>
            <person name="Sone E.D."/>
            <person name="Koren S."/>
            <person name="Silverstein K.A.T."/>
            <person name="Beckman K.B."/>
            <person name="Gohl D.M."/>
        </authorList>
    </citation>
    <scope>NUCLEOTIDE SEQUENCE</scope>
    <source>
        <strain evidence="5">Duluth1</strain>
        <tissue evidence="5">Whole animal</tissue>
    </source>
</reference>
<evidence type="ECO:0000313" key="5">
    <source>
        <dbReference type="EMBL" id="KAH3876856.1"/>
    </source>
</evidence>
<dbReference type="GO" id="GO:0005524">
    <property type="term" value="F:ATP binding"/>
    <property type="evidence" value="ECO:0007669"/>
    <property type="project" value="UniProtKB-KW"/>
</dbReference>
<comment type="caution">
    <text evidence="5">The sequence shown here is derived from an EMBL/GenBank/DDBJ whole genome shotgun (WGS) entry which is preliminary data.</text>
</comment>
<reference evidence="5" key="2">
    <citation type="submission" date="2020-11" db="EMBL/GenBank/DDBJ databases">
        <authorList>
            <person name="McCartney M.A."/>
            <person name="Auch B."/>
            <person name="Kono T."/>
            <person name="Mallez S."/>
            <person name="Becker A."/>
            <person name="Gohl D.M."/>
            <person name="Silverstein K.A.T."/>
            <person name="Koren S."/>
            <person name="Bechman K.B."/>
            <person name="Herman A."/>
            <person name="Abrahante J.E."/>
            <person name="Garbe J."/>
        </authorList>
    </citation>
    <scope>NUCLEOTIDE SEQUENCE</scope>
    <source>
        <strain evidence="5">Duluth1</strain>
        <tissue evidence="5">Whole animal</tissue>
    </source>
</reference>
<dbReference type="GO" id="GO:0003677">
    <property type="term" value="F:DNA binding"/>
    <property type="evidence" value="ECO:0007669"/>
    <property type="project" value="UniProtKB-KW"/>
</dbReference>
<dbReference type="InterPro" id="IPR050520">
    <property type="entry name" value="INO80/SWR1_helicase"/>
</dbReference>
<evidence type="ECO:0000256" key="4">
    <source>
        <dbReference type="ARBA" id="ARBA00022840"/>
    </source>
</evidence>
<comment type="subcellular location">
    <subcellularLocation>
        <location evidence="1">Nucleus</location>
    </subcellularLocation>
</comment>
<keyword evidence="2" id="KW-0547">Nucleotide-binding</keyword>
<proteinExistence type="predicted"/>
<accession>A0A9D4RPQ8</accession>
<organism evidence="5 6">
    <name type="scientific">Dreissena polymorpha</name>
    <name type="common">Zebra mussel</name>
    <name type="synonym">Mytilus polymorpha</name>
    <dbReference type="NCBI Taxonomy" id="45954"/>
    <lineage>
        <taxon>Eukaryota</taxon>
        <taxon>Metazoa</taxon>
        <taxon>Spiralia</taxon>
        <taxon>Lophotrochozoa</taxon>
        <taxon>Mollusca</taxon>
        <taxon>Bivalvia</taxon>
        <taxon>Autobranchia</taxon>
        <taxon>Heteroconchia</taxon>
        <taxon>Euheterodonta</taxon>
        <taxon>Imparidentia</taxon>
        <taxon>Neoheterodontei</taxon>
        <taxon>Myida</taxon>
        <taxon>Dreissenoidea</taxon>
        <taxon>Dreissenidae</taxon>
        <taxon>Dreissena</taxon>
    </lineage>
</organism>
<keyword evidence="3" id="KW-0378">Hydrolase</keyword>
<evidence type="ECO:0000256" key="3">
    <source>
        <dbReference type="ARBA" id="ARBA00022806"/>
    </source>
</evidence>
<gene>
    <name evidence="5" type="ORF">DPMN_000707</name>
</gene>
<dbReference type="AlphaFoldDB" id="A0A9D4RPQ8"/>
<dbReference type="Proteomes" id="UP000828390">
    <property type="component" value="Unassembled WGS sequence"/>
</dbReference>